<keyword evidence="1" id="KW-0472">Membrane</keyword>
<feature type="transmembrane region" description="Helical" evidence="1">
    <location>
        <begin position="123"/>
        <end position="144"/>
    </location>
</feature>
<evidence type="ECO:0000313" key="2">
    <source>
        <dbReference type="EMBL" id="GAF82182.1"/>
    </source>
</evidence>
<proteinExistence type="predicted"/>
<gene>
    <name evidence="2" type="ORF">S01H1_09187</name>
</gene>
<organism evidence="2">
    <name type="scientific">marine sediment metagenome</name>
    <dbReference type="NCBI Taxonomy" id="412755"/>
    <lineage>
        <taxon>unclassified sequences</taxon>
        <taxon>metagenomes</taxon>
        <taxon>ecological metagenomes</taxon>
    </lineage>
</organism>
<dbReference type="AlphaFoldDB" id="X0T1X4"/>
<keyword evidence="1" id="KW-0812">Transmembrane</keyword>
<name>X0T1X4_9ZZZZ</name>
<evidence type="ECO:0000256" key="1">
    <source>
        <dbReference type="SAM" id="Phobius"/>
    </source>
</evidence>
<sequence>LGFVPNAFFIFSHYSETWQEAQETIQVMEKLKAVNPEAEFSSAILHIYPGTPLEGIARQQGFLPKDFSWSNKKDLKRVFMLPAAQGHVPLFKDKLSWFQIAELVMRWSVGEKKIFSASKIKSAFRTLTSFEGFLIYCVFLLTMLKHKLKHIFNKKKRY</sequence>
<reference evidence="2" key="1">
    <citation type="journal article" date="2014" name="Front. Microbiol.">
        <title>High frequency of phylogenetically diverse reductive dehalogenase-homologous genes in deep subseafloor sedimentary metagenomes.</title>
        <authorList>
            <person name="Kawai M."/>
            <person name="Futagami T."/>
            <person name="Toyoda A."/>
            <person name="Takaki Y."/>
            <person name="Nishi S."/>
            <person name="Hori S."/>
            <person name="Arai W."/>
            <person name="Tsubouchi T."/>
            <person name="Morono Y."/>
            <person name="Uchiyama I."/>
            <person name="Ito T."/>
            <person name="Fujiyama A."/>
            <person name="Inagaki F."/>
            <person name="Takami H."/>
        </authorList>
    </citation>
    <scope>NUCLEOTIDE SEQUENCE</scope>
    <source>
        <strain evidence="2">Expedition CK06-06</strain>
    </source>
</reference>
<comment type="caution">
    <text evidence="2">The sequence shown here is derived from an EMBL/GenBank/DDBJ whole genome shotgun (WGS) entry which is preliminary data.</text>
</comment>
<keyword evidence="1" id="KW-1133">Transmembrane helix</keyword>
<protein>
    <submittedName>
        <fullName evidence="2">Uncharacterized protein</fullName>
    </submittedName>
</protein>
<dbReference type="EMBL" id="BARS01004695">
    <property type="protein sequence ID" value="GAF82182.1"/>
    <property type="molecule type" value="Genomic_DNA"/>
</dbReference>
<feature type="non-terminal residue" evidence="2">
    <location>
        <position position="1"/>
    </location>
</feature>
<accession>X0T1X4</accession>